<gene>
    <name evidence="2" type="ORF">RFULGI_LOCUS1136</name>
</gene>
<feature type="region of interest" description="Disordered" evidence="1">
    <location>
        <begin position="77"/>
        <end position="106"/>
    </location>
</feature>
<accession>A0A9N8W5A2</accession>
<sequence length="122" mass="13850">MYDEFGKIHVTVTQHAGQKETWNQISSKWGYCRQDLVEKFVTQCKNIQESITDLNDLINNTDTDTISLEGNSLSRSATLNQDLDPDNENQETVNYNNTDPDNESQETVSFSVVSLSSFIGFF</sequence>
<dbReference type="Proteomes" id="UP000789396">
    <property type="component" value="Unassembled WGS sequence"/>
</dbReference>
<dbReference type="EMBL" id="CAJVPZ010000633">
    <property type="protein sequence ID" value="CAG8471454.1"/>
    <property type="molecule type" value="Genomic_DNA"/>
</dbReference>
<feature type="compositionally biased region" description="Polar residues" evidence="1">
    <location>
        <begin position="90"/>
        <end position="99"/>
    </location>
</feature>
<reference evidence="2" key="1">
    <citation type="submission" date="2021-06" db="EMBL/GenBank/DDBJ databases">
        <authorList>
            <person name="Kallberg Y."/>
            <person name="Tangrot J."/>
            <person name="Rosling A."/>
        </authorList>
    </citation>
    <scope>NUCLEOTIDE SEQUENCE</scope>
    <source>
        <strain evidence="2">IN212</strain>
    </source>
</reference>
<evidence type="ECO:0000313" key="2">
    <source>
        <dbReference type="EMBL" id="CAG8471454.1"/>
    </source>
</evidence>
<name>A0A9N8W5A2_9GLOM</name>
<keyword evidence="3" id="KW-1185">Reference proteome</keyword>
<proteinExistence type="predicted"/>
<organism evidence="2 3">
    <name type="scientific">Racocetra fulgida</name>
    <dbReference type="NCBI Taxonomy" id="60492"/>
    <lineage>
        <taxon>Eukaryota</taxon>
        <taxon>Fungi</taxon>
        <taxon>Fungi incertae sedis</taxon>
        <taxon>Mucoromycota</taxon>
        <taxon>Glomeromycotina</taxon>
        <taxon>Glomeromycetes</taxon>
        <taxon>Diversisporales</taxon>
        <taxon>Gigasporaceae</taxon>
        <taxon>Racocetra</taxon>
    </lineage>
</organism>
<evidence type="ECO:0000256" key="1">
    <source>
        <dbReference type="SAM" id="MobiDB-lite"/>
    </source>
</evidence>
<dbReference type="OrthoDB" id="2428946at2759"/>
<dbReference type="AlphaFoldDB" id="A0A9N8W5A2"/>
<evidence type="ECO:0000313" key="3">
    <source>
        <dbReference type="Proteomes" id="UP000789396"/>
    </source>
</evidence>
<comment type="caution">
    <text evidence="2">The sequence shown here is derived from an EMBL/GenBank/DDBJ whole genome shotgun (WGS) entry which is preliminary data.</text>
</comment>
<protein>
    <submittedName>
        <fullName evidence="2">20192_t:CDS:1</fullName>
    </submittedName>
</protein>